<evidence type="ECO:0000256" key="8">
    <source>
        <dbReference type="ARBA" id="ARBA00022660"/>
    </source>
</evidence>
<keyword evidence="9" id="KW-0999">Mitochondrion inner membrane</keyword>
<dbReference type="GO" id="GO:0005743">
    <property type="term" value="C:mitochondrial inner membrane"/>
    <property type="evidence" value="ECO:0007669"/>
    <property type="project" value="UniProtKB-SubCell"/>
</dbReference>
<dbReference type="AlphaFoldDB" id="A0A077ZAK8"/>
<dbReference type="Pfam" id="PF05347">
    <property type="entry name" value="Complex1_LYR"/>
    <property type="match status" value="1"/>
</dbReference>
<organism evidence="17 18">
    <name type="scientific">Trichuris trichiura</name>
    <name type="common">Whipworm</name>
    <name type="synonym">Trichocephalus trichiurus</name>
    <dbReference type="NCBI Taxonomy" id="36087"/>
    <lineage>
        <taxon>Eukaryota</taxon>
        <taxon>Metazoa</taxon>
        <taxon>Ecdysozoa</taxon>
        <taxon>Nematoda</taxon>
        <taxon>Enoplea</taxon>
        <taxon>Dorylaimia</taxon>
        <taxon>Trichinellida</taxon>
        <taxon>Trichuridae</taxon>
        <taxon>Trichuris</taxon>
    </lineage>
</organism>
<evidence type="ECO:0000256" key="15">
    <source>
        <dbReference type="ARBA" id="ARBA00032528"/>
    </source>
</evidence>
<dbReference type="EMBL" id="HG806147">
    <property type="protein sequence ID" value="CDW57306.1"/>
    <property type="molecule type" value="Genomic_DNA"/>
</dbReference>
<comment type="similarity">
    <text evidence="3">Belongs to the complex I LYR family.</text>
</comment>
<keyword evidence="11" id="KW-0007">Acetylation</keyword>
<keyword evidence="10" id="KW-0249">Electron transport</keyword>
<evidence type="ECO:0000256" key="3">
    <source>
        <dbReference type="ARBA" id="ARBA00009508"/>
    </source>
</evidence>
<dbReference type="CDD" id="cd20263">
    <property type="entry name" value="Complex1_LYR_NDUFB9_LYRM3"/>
    <property type="match status" value="1"/>
</dbReference>
<protein>
    <recommendedName>
        <fullName evidence="5">NADH dehydrogenase [ubiquinone] 1 beta subcomplex subunit 9</fullName>
    </recommendedName>
    <alternativeName>
        <fullName evidence="14">Complex I-B22</fullName>
    </alternativeName>
    <alternativeName>
        <fullName evidence="15">NADH-ubiquinone oxidoreductase B22 subunit</fullName>
    </alternativeName>
</protein>
<evidence type="ECO:0000256" key="5">
    <source>
        <dbReference type="ARBA" id="ARBA00018684"/>
    </source>
</evidence>
<comment type="subcellular location">
    <subcellularLocation>
        <location evidence="2">Mitochondrion inner membrane</location>
        <topology evidence="2">Peripheral membrane protein</topology>
        <orientation evidence="2">Matrix side</orientation>
    </subcellularLocation>
</comment>
<comment type="function">
    <text evidence="1">Accessory subunit of the mitochondrial membrane respiratory chain NADH dehydrogenase (Complex I), that is believed to be not involved in catalysis. Complex I functions in the transfer of electrons from NADH to the respiratory chain. The immediate electron acceptor for the enzyme is believed to be ubiquinone.</text>
</comment>
<evidence type="ECO:0000259" key="16">
    <source>
        <dbReference type="Pfam" id="PF05347"/>
    </source>
</evidence>
<evidence type="ECO:0000256" key="11">
    <source>
        <dbReference type="ARBA" id="ARBA00022990"/>
    </source>
</evidence>
<proteinExistence type="inferred from homology"/>
<evidence type="ECO:0000256" key="14">
    <source>
        <dbReference type="ARBA" id="ARBA00030192"/>
    </source>
</evidence>
<evidence type="ECO:0000256" key="4">
    <source>
        <dbReference type="ARBA" id="ARBA00011790"/>
    </source>
</evidence>
<keyword evidence="12" id="KW-0496">Mitochondrion</keyword>
<dbReference type="InterPro" id="IPR033034">
    <property type="entry name" value="NDUFB9"/>
</dbReference>
<gene>
    <name evidence="17" type="ORF">TTRE_0000559701</name>
</gene>
<dbReference type="GO" id="GO:0006120">
    <property type="term" value="P:mitochondrial electron transport, NADH to ubiquinone"/>
    <property type="evidence" value="ECO:0007669"/>
    <property type="project" value="InterPro"/>
</dbReference>
<comment type="subunit">
    <text evidence="4">Mammalian complex I is composed of 45 different subunits.</text>
</comment>
<evidence type="ECO:0000256" key="13">
    <source>
        <dbReference type="ARBA" id="ARBA00023136"/>
    </source>
</evidence>
<keyword evidence="18" id="KW-1185">Reference proteome</keyword>
<accession>A0A077ZAK8</accession>
<evidence type="ECO:0000256" key="6">
    <source>
        <dbReference type="ARBA" id="ARBA00022448"/>
    </source>
</evidence>
<dbReference type="InterPro" id="IPR008011">
    <property type="entry name" value="Complex1_LYR_dom"/>
</dbReference>
<dbReference type="PANTHER" id="PTHR12868:SF0">
    <property type="entry name" value="NADH DEHYDROGENASE [UBIQUINONE] 1 BETA SUBCOMPLEX SUBUNIT 9"/>
    <property type="match status" value="1"/>
</dbReference>
<evidence type="ECO:0000313" key="17">
    <source>
        <dbReference type="EMBL" id="CDW57306.1"/>
    </source>
</evidence>
<sequence>MDSPLWYFSKALSHRQKVCRLYKAALRLCDSYFRPDVFETRFNKVMIRSRFDQHKDEKDPVKKQQLLLDGLRELWEKRHPNPFACAAKGNPYDPYGCAYGRYPEPSDSILDVSWEHPEREQYPYYFARREQRKKELLEQWEKIRDSWRKSPL</sequence>
<dbReference type="Proteomes" id="UP000030665">
    <property type="component" value="Unassembled WGS sequence"/>
</dbReference>
<evidence type="ECO:0000256" key="1">
    <source>
        <dbReference type="ARBA" id="ARBA00002920"/>
    </source>
</evidence>
<keyword evidence="6" id="KW-0813">Transport</keyword>
<name>A0A077ZAK8_TRITR</name>
<keyword evidence="17" id="KW-0830">Ubiquinone</keyword>
<evidence type="ECO:0000256" key="7">
    <source>
        <dbReference type="ARBA" id="ARBA00022553"/>
    </source>
</evidence>
<dbReference type="STRING" id="36087.A0A077ZAK8"/>
<evidence type="ECO:0000256" key="2">
    <source>
        <dbReference type="ARBA" id="ARBA00004443"/>
    </source>
</evidence>
<dbReference type="OrthoDB" id="13598at2759"/>
<dbReference type="PANTHER" id="PTHR12868">
    <property type="entry name" value="NADH-UBIQUINONE OXIDOREDUCTASE B22 SUBUNIT"/>
    <property type="match status" value="1"/>
</dbReference>
<evidence type="ECO:0000313" key="18">
    <source>
        <dbReference type="Proteomes" id="UP000030665"/>
    </source>
</evidence>
<keyword evidence="8" id="KW-0679">Respiratory chain</keyword>
<reference evidence="17" key="1">
    <citation type="submission" date="2014-01" db="EMBL/GenBank/DDBJ databases">
        <authorList>
            <person name="Aslett M."/>
        </authorList>
    </citation>
    <scope>NUCLEOTIDE SEQUENCE</scope>
</reference>
<feature type="domain" description="Complex 1 LYR protein" evidence="16">
    <location>
        <begin position="16"/>
        <end position="76"/>
    </location>
</feature>
<evidence type="ECO:0000256" key="12">
    <source>
        <dbReference type="ARBA" id="ARBA00023128"/>
    </source>
</evidence>
<keyword evidence="13" id="KW-0472">Membrane</keyword>
<dbReference type="InterPro" id="IPR045292">
    <property type="entry name" value="Complex1_LYR_NDUFB9_LYRM3"/>
</dbReference>
<evidence type="ECO:0000256" key="9">
    <source>
        <dbReference type="ARBA" id="ARBA00022792"/>
    </source>
</evidence>
<reference evidence="17" key="2">
    <citation type="submission" date="2014-03" db="EMBL/GenBank/DDBJ databases">
        <title>The whipworm genome and dual-species transcriptomics of an intimate host-pathogen interaction.</title>
        <authorList>
            <person name="Foth B.J."/>
            <person name="Tsai I.J."/>
            <person name="Reid A.J."/>
            <person name="Bancroft A.J."/>
            <person name="Nichol S."/>
            <person name="Tracey A."/>
            <person name="Holroyd N."/>
            <person name="Cotton J.A."/>
            <person name="Stanley E.J."/>
            <person name="Zarowiecki M."/>
            <person name="Liu J.Z."/>
            <person name="Huckvale T."/>
            <person name="Cooper P.J."/>
            <person name="Grencis R.K."/>
            <person name="Berriman M."/>
        </authorList>
    </citation>
    <scope>NUCLEOTIDE SEQUENCE [LARGE SCALE GENOMIC DNA]</scope>
</reference>
<keyword evidence="7" id="KW-0597">Phosphoprotein</keyword>
<evidence type="ECO:0000256" key="10">
    <source>
        <dbReference type="ARBA" id="ARBA00022982"/>
    </source>
</evidence>